<dbReference type="PANTHER" id="PTHR38011:SF11">
    <property type="entry name" value="2,5-DIAMINO-6-RIBOSYLAMINO-4(3H)-PYRIMIDINONE 5'-PHOSPHATE REDUCTASE"/>
    <property type="match status" value="1"/>
</dbReference>
<dbReference type="PANTHER" id="PTHR38011">
    <property type="entry name" value="DIHYDROFOLATE REDUCTASE FAMILY PROTEIN (AFU_ORTHOLOGUE AFUA_8G06820)"/>
    <property type="match status" value="1"/>
</dbReference>
<evidence type="ECO:0000313" key="3">
    <source>
        <dbReference type="Proteomes" id="UP000199564"/>
    </source>
</evidence>
<reference evidence="3" key="1">
    <citation type="submission" date="2016-10" db="EMBL/GenBank/DDBJ databases">
        <authorList>
            <person name="Varghese N."/>
            <person name="Submissions S."/>
        </authorList>
    </citation>
    <scope>NUCLEOTIDE SEQUENCE [LARGE SCALE GENOMIC DNA]</scope>
    <source>
        <strain evidence="3">DSM 15282</strain>
    </source>
</reference>
<dbReference type="Pfam" id="PF01872">
    <property type="entry name" value="RibD_C"/>
    <property type="match status" value="1"/>
</dbReference>
<keyword evidence="3" id="KW-1185">Reference proteome</keyword>
<dbReference type="EMBL" id="FOVW01000002">
    <property type="protein sequence ID" value="SFN80488.1"/>
    <property type="molecule type" value="Genomic_DNA"/>
</dbReference>
<dbReference type="InterPro" id="IPR002734">
    <property type="entry name" value="RibDG_C"/>
</dbReference>
<dbReference type="InterPro" id="IPR050765">
    <property type="entry name" value="Riboflavin_Biosynth_HTPR"/>
</dbReference>
<evidence type="ECO:0000313" key="2">
    <source>
        <dbReference type="EMBL" id="SFN80488.1"/>
    </source>
</evidence>
<gene>
    <name evidence="2" type="ORF">SAMN04488519_102110</name>
</gene>
<dbReference type="RefSeq" id="WP_091649990.1">
    <property type="nucleotide sequence ID" value="NZ_FOVW01000002.1"/>
</dbReference>
<dbReference type="SUPFAM" id="SSF53597">
    <property type="entry name" value="Dihydrofolate reductase-like"/>
    <property type="match status" value="1"/>
</dbReference>
<accession>A0A1I5C0K0</accession>
<sequence>MVEKAKNKVFIATSMDGFIADKNGGIDFLESVPELNTVDSGYAAFMQSVDALVMGRHTFETVLGFDIPWPYEKPVYVMSTTLKQIPKELQDKVFLVQGILRDVLKDIHSNGHLSLYIDGGKTIQSFLKEDLIDEIIITQIPVILGEGISLFGPLDQMLKFQCISSQIFVEKVPQLHYIRSHEK</sequence>
<dbReference type="InterPro" id="IPR024072">
    <property type="entry name" value="DHFR-like_dom_sf"/>
</dbReference>
<name>A0A1I5C0K0_9BACT</name>
<protein>
    <submittedName>
        <fullName evidence="2">Dihydrofolate reductase</fullName>
    </submittedName>
</protein>
<dbReference type="Proteomes" id="UP000199564">
    <property type="component" value="Unassembled WGS sequence"/>
</dbReference>
<organism evidence="2 3">
    <name type="scientific">Algoriphagus ornithinivorans</name>
    <dbReference type="NCBI Taxonomy" id="226506"/>
    <lineage>
        <taxon>Bacteria</taxon>
        <taxon>Pseudomonadati</taxon>
        <taxon>Bacteroidota</taxon>
        <taxon>Cytophagia</taxon>
        <taxon>Cytophagales</taxon>
        <taxon>Cyclobacteriaceae</taxon>
        <taxon>Algoriphagus</taxon>
    </lineage>
</organism>
<dbReference type="GO" id="GO:0009231">
    <property type="term" value="P:riboflavin biosynthetic process"/>
    <property type="evidence" value="ECO:0007669"/>
    <property type="project" value="InterPro"/>
</dbReference>
<dbReference type="STRING" id="226506.SAMN04488519_102110"/>
<feature type="domain" description="Bacterial bifunctional deaminase-reductase C-terminal" evidence="1">
    <location>
        <begin position="10"/>
        <end position="168"/>
    </location>
</feature>
<dbReference type="AlphaFoldDB" id="A0A1I5C0K0"/>
<proteinExistence type="predicted"/>
<dbReference type="Gene3D" id="3.40.430.10">
    <property type="entry name" value="Dihydrofolate Reductase, subunit A"/>
    <property type="match status" value="1"/>
</dbReference>
<evidence type="ECO:0000259" key="1">
    <source>
        <dbReference type="Pfam" id="PF01872"/>
    </source>
</evidence>
<dbReference type="GO" id="GO:0008703">
    <property type="term" value="F:5-amino-6-(5-phosphoribosylamino)uracil reductase activity"/>
    <property type="evidence" value="ECO:0007669"/>
    <property type="project" value="InterPro"/>
</dbReference>